<sequence length="240" mass="25950">MGVGDGSWAQPGSWGLSRNVIIGLVVLAVGLISILGIVLGVTLGTLWWYHAANSTFWSEILMFGEFFKINGFRGKKTPDPSVPLSTTQTQSPRPSPTPVPTLSPPPALTPTMTLPSTPNAVKCSSAWLEVNETCFFLSTKTRDWEGSKTFCEQEQATLAMMTIVQLEYLKTQVGTSDYWIGLTKKSSSDWRWLNGSALNNLFNIRGAGDCAYLDSSSVNSAGCSQPRRWICSGPLASSSG</sequence>
<dbReference type="SMART" id="SM00034">
    <property type="entry name" value="CLECT"/>
    <property type="match status" value="1"/>
</dbReference>
<dbReference type="AlphaFoldDB" id="A0A6I8P2Z0"/>
<protein>
    <recommendedName>
        <fullName evidence="5">C-type lectin domain-containing protein</fullName>
    </recommendedName>
</protein>
<feature type="compositionally biased region" description="Low complexity" evidence="3">
    <location>
        <begin position="83"/>
        <end position="92"/>
    </location>
</feature>
<evidence type="ECO:0000313" key="7">
    <source>
        <dbReference type="Proteomes" id="UP000002279"/>
    </source>
</evidence>
<feature type="compositionally biased region" description="Pro residues" evidence="3">
    <location>
        <begin position="93"/>
        <end position="108"/>
    </location>
</feature>
<dbReference type="GO" id="GO:0009897">
    <property type="term" value="C:external side of plasma membrane"/>
    <property type="evidence" value="ECO:0000318"/>
    <property type="project" value="GO_Central"/>
</dbReference>
<dbReference type="InParanoid" id="A0A6I8P2Z0"/>
<dbReference type="InterPro" id="IPR033992">
    <property type="entry name" value="NKR-like_CTLD"/>
</dbReference>
<dbReference type="InterPro" id="IPR016186">
    <property type="entry name" value="C-type_lectin-like/link_sf"/>
</dbReference>
<gene>
    <name evidence="6" type="primary">LOC100077979</name>
</gene>
<evidence type="ECO:0000256" key="4">
    <source>
        <dbReference type="SAM" id="Phobius"/>
    </source>
</evidence>
<comment type="subcellular location">
    <subcellularLocation>
        <location evidence="1">Cell membrane</location>
        <topology evidence="1">Single-pass type II membrane protein</topology>
    </subcellularLocation>
</comment>
<evidence type="ECO:0000259" key="5">
    <source>
        <dbReference type="PROSITE" id="PS50041"/>
    </source>
</evidence>
<dbReference type="InterPro" id="IPR016187">
    <property type="entry name" value="CTDL_fold"/>
</dbReference>
<keyword evidence="7" id="KW-1185">Reference proteome</keyword>
<keyword evidence="4" id="KW-0812">Transmembrane</keyword>
<dbReference type="SUPFAM" id="SSF56436">
    <property type="entry name" value="C-type lectin-like"/>
    <property type="match status" value="1"/>
</dbReference>
<dbReference type="PANTHER" id="PTHR45710:SF35">
    <property type="entry name" value="C-TYPE LECTIN DOMAIN FAMILY 2 MEMBER D"/>
    <property type="match status" value="1"/>
</dbReference>
<feature type="region of interest" description="Disordered" evidence="3">
    <location>
        <begin position="78"/>
        <end position="109"/>
    </location>
</feature>
<reference evidence="6" key="2">
    <citation type="submission" date="2025-08" db="UniProtKB">
        <authorList>
            <consortium name="Ensembl"/>
        </authorList>
    </citation>
    <scope>IDENTIFICATION</scope>
    <source>
        <strain evidence="6">Glennie</strain>
    </source>
</reference>
<dbReference type="GeneTree" id="ENSGT00940000154558"/>
<dbReference type="Gene3D" id="3.10.100.10">
    <property type="entry name" value="Mannose-Binding Protein A, subunit A"/>
    <property type="match status" value="1"/>
</dbReference>
<evidence type="ECO:0000256" key="2">
    <source>
        <dbReference type="ARBA" id="ARBA00022734"/>
    </source>
</evidence>
<accession>A0A6I8P2Z0</accession>
<feature type="domain" description="C-type lectin" evidence="5">
    <location>
        <begin position="130"/>
        <end position="232"/>
    </location>
</feature>
<dbReference type="PROSITE" id="PS50041">
    <property type="entry name" value="C_TYPE_LECTIN_2"/>
    <property type="match status" value="1"/>
</dbReference>
<dbReference type="GO" id="GO:0030246">
    <property type="term" value="F:carbohydrate binding"/>
    <property type="evidence" value="ECO:0007669"/>
    <property type="project" value="UniProtKB-KW"/>
</dbReference>
<evidence type="ECO:0000256" key="3">
    <source>
        <dbReference type="SAM" id="MobiDB-lite"/>
    </source>
</evidence>
<reference evidence="6 7" key="1">
    <citation type="journal article" date="2008" name="Nature">
        <title>Genome analysis of the platypus reveals unique signatures of evolution.</title>
        <authorList>
            <person name="Warren W.C."/>
            <person name="Hillier L.W."/>
            <person name="Marshall Graves J.A."/>
            <person name="Birney E."/>
            <person name="Ponting C.P."/>
            <person name="Grutzner F."/>
            <person name="Belov K."/>
            <person name="Miller W."/>
            <person name="Clarke L."/>
            <person name="Chinwalla A.T."/>
            <person name="Yang S.P."/>
            <person name="Heger A."/>
            <person name="Locke D.P."/>
            <person name="Miethke P."/>
            <person name="Waters P.D."/>
            <person name="Veyrunes F."/>
            <person name="Fulton L."/>
            <person name="Fulton B."/>
            <person name="Graves T."/>
            <person name="Wallis J."/>
            <person name="Puente X.S."/>
            <person name="Lopez-Otin C."/>
            <person name="Ordonez G.R."/>
            <person name="Eichler E.E."/>
            <person name="Chen L."/>
            <person name="Cheng Z."/>
            <person name="Deakin J.E."/>
            <person name="Alsop A."/>
            <person name="Thompson K."/>
            <person name="Kirby P."/>
            <person name="Papenfuss A.T."/>
            <person name="Wakefield M.J."/>
            <person name="Olender T."/>
            <person name="Lancet D."/>
            <person name="Huttley G.A."/>
            <person name="Smit A.F."/>
            <person name="Pask A."/>
            <person name="Temple-Smith P."/>
            <person name="Batzer M.A."/>
            <person name="Walker J.A."/>
            <person name="Konkel M.K."/>
            <person name="Harris R.S."/>
            <person name="Whittington C.M."/>
            <person name="Wong E.S."/>
            <person name="Gemmell N.J."/>
            <person name="Buschiazzo E."/>
            <person name="Vargas Jentzsch I.M."/>
            <person name="Merkel A."/>
            <person name="Schmitz J."/>
            <person name="Zemann A."/>
            <person name="Churakov G."/>
            <person name="Kriegs J.O."/>
            <person name="Brosius J."/>
            <person name="Murchison E.P."/>
            <person name="Sachidanandam R."/>
            <person name="Smith C."/>
            <person name="Hannon G.J."/>
            <person name="Tsend-Ayush E."/>
            <person name="McMillan D."/>
            <person name="Attenborough R."/>
            <person name="Rens W."/>
            <person name="Ferguson-Smith M."/>
            <person name="Lefevre C.M."/>
            <person name="Sharp J.A."/>
            <person name="Nicholas K.R."/>
            <person name="Ray D.A."/>
            <person name="Kube M."/>
            <person name="Reinhardt R."/>
            <person name="Pringle T.H."/>
            <person name="Taylor J."/>
            <person name="Jones R.C."/>
            <person name="Nixon B."/>
            <person name="Dacheux J.L."/>
            <person name="Niwa H."/>
            <person name="Sekita Y."/>
            <person name="Huang X."/>
            <person name="Stark A."/>
            <person name="Kheradpour P."/>
            <person name="Kellis M."/>
            <person name="Flicek P."/>
            <person name="Chen Y."/>
            <person name="Webber C."/>
            <person name="Hardison R."/>
            <person name="Nelson J."/>
            <person name="Hallsworth-Pepin K."/>
            <person name="Delehaunty K."/>
            <person name="Markovic C."/>
            <person name="Minx P."/>
            <person name="Feng Y."/>
            <person name="Kremitzki C."/>
            <person name="Mitreva M."/>
            <person name="Glasscock J."/>
            <person name="Wylie T."/>
            <person name="Wohldmann P."/>
            <person name="Thiru P."/>
            <person name="Nhan M.N."/>
            <person name="Pohl C.S."/>
            <person name="Smith S.M."/>
            <person name="Hou S."/>
            <person name="Nefedov M."/>
            <person name="de Jong P.J."/>
            <person name="Renfree M.B."/>
            <person name="Mardis E.R."/>
            <person name="Wilson R.K."/>
        </authorList>
    </citation>
    <scope>NUCLEOTIDE SEQUENCE [LARGE SCALE GENOMIC DNA]</scope>
    <source>
        <strain evidence="6 7">Glennie</strain>
    </source>
</reference>
<evidence type="ECO:0000256" key="1">
    <source>
        <dbReference type="ARBA" id="ARBA00004401"/>
    </source>
</evidence>
<dbReference type="Bgee" id="ENSOANG00000050096">
    <property type="expression patterns" value="Expressed in fibroblast and 8 other cell types or tissues"/>
</dbReference>
<dbReference type="Proteomes" id="UP000002279">
    <property type="component" value="Chromosome 17"/>
</dbReference>
<dbReference type="InterPro" id="IPR050828">
    <property type="entry name" value="C-type_lectin/matrix_domain"/>
</dbReference>
<dbReference type="Ensembl" id="ENSOANT00000061280.1">
    <property type="protein sequence ID" value="ENSOANP00000047373.1"/>
    <property type="gene ID" value="ENSOANG00000050096.1"/>
</dbReference>
<keyword evidence="2" id="KW-0430">Lectin</keyword>
<feature type="transmembrane region" description="Helical" evidence="4">
    <location>
        <begin position="20"/>
        <end position="49"/>
    </location>
</feature>
<proteinExistence type="predicted"/>
<dbReference type="Pfam" id="PF00059">
    <property type="entry name" value="Lectin_C"/>
    <property type="match status" value="1"/>
</dbReference>
<dbReference type="CDD" id="cd03593">
    <property type="entry name" value="CLECT_NK_receptors_like"/>
    <property type="match status" value="1"/>
</dbReference>
<organism evidence="6 7">
    <name type="scientific">Ornithorhynchus anatinus</name>
    <name type="common">Duckbill platypus</name>
    <dbReference type="NCBI Taxonomy" id="9258"/>
    <lineage>
        <taxon>Eukaryota</taxon>
        <taxon>Metazoa</taxon>
        <taxon>Chordata</taxon>
        <taxon>Craniata</taxon>
        <taxon>Vertebrata</taxon>
        <taxon>Euteleostomi</taxon>
        <taxon>Mammalia</taxon>
        <taxon>Monotremata</taxon>
        <taxon>Ornithorhynchidae</taxon>
        <taxon>Ornithorhynchus</taxon>
    </lineage>
</organism>
<dbReference type="InterPro" id="IPR001304">
    <property type="entry name" value="C-type_lectin-like"/>
</dbReference>
<name>A0A6I8P2Z0_ORNAN</name>
<keyword evidence="4" id="KW-1133">Transmembrane helix</keyword>
<dbReference type="PANTHER" id="PTHR45710">
    <property type="entry name" value="C-TYPE LECTIN DOMAIN-CONTAINING PROTEIN 180"/>
    <property type="match status" value="1"/>
</dbReference>
<keyword evidence="4" id="KW-0472">Membrane</keyword>
<reference evidence="6" key="3">
    <citation type="submission" date="2025-09" db="UniProtKB">
        <authorList>
            <consortium name="Ensembl"/>
        </authorList>
    </citation>
    <scope>IDENTIFICATION</scope>
    <source>
        <strain evidence="6">Glennie</strain>
    </source>
</reference>
<evidence type="ECO:0000313" key="6">
    <source>
        <dbReference type="Ensembl" id="ENSOANP00000047373.1"/>
    </source>
</evidence>